<evidence type="ECO:0000256" key="1">
    <source>
        <dbReference type="SAM" id="MobiDB-lite"/>
    </source>
</evidence>
<feature type="region of interest" description="Disordered" evidence="1">
    <location>
        <begin position="1"/>
        <end position="155"/>
    </location>
</feature>
<feature type="compositionally biased region" description="Basic and acidic residues" evidence="1">
    <location>
        <begin position="9"/>
        <end position="48"/>
    </location>
</feature>
<evidence type="ECO:0000313" key="2">
    <source>
        <dbReference type="EMBL" id="QSO49100.1"/>
    </source>
</evidence>
<accession>A0A9X7Z934</accession>
<gene>
    <name evidence="2" type="ORF">JZ786_09310</name>
</gene>
<feature type="compositionally biased region" description="Basic and acidic residues" evidence="1">
    <location>
        <begin position="72"/>
        <end position="86"/>
    </location>
</feature>
<dbReference type="RefSeq" id="WP_206658414.1">
    <property type="nucleotide sequence ID" value="NZ_CP071182.1"/>
</dbReference>
<dbReference type="Proteomes" id="UP000663505">
    <property type="component" value="Chromosome"/>
</dbReference>
<reference evidence="2 3" key="1">
    <citation type="submission" date="2021-02" db="EMBL/GenBank/DDBJ databases">
        <title>Alicyclobacillus curvatus sp. nov. and Alicyclobacillus mengziensis sp. nov., two acidophilic bacteria isolated from acid mine drainage.</title>
        <authorList>
            <person name="Huang Y."/>
        </authorList>
    </citation>
    <scope>NUCLEOTIDE SEQUENCE [LARGE SCALE GENOMIC DNA]</scope>
    <source>
        <strain evidence="2 3">S30H14</strain>
    </source>
</reference>
<name>A0A9X7Z934_9BACL</name>
<protein>
    <submittedName>
        <fullName evidence="2">Uncharacterized protein</fullName>
    </submittedName>
</protein>
<dbReference type="KEGG" id="afx:JZ786_09310"/>
<feature type="compositionally biased region" description="Basic and acidic residues" evidence="1">
    <location>
        <begin position="142"/>
        <end position="155"/>
    </location>
</feature>
<proteinExistence type="predicted"/>
<feature type="compositionally biased region" description="Low complexity" evidence="1">
    <location>
        <begin position="92"/>
        <end position="107"/>
    </location>
</feature>
<keyword evidence="3" id="KW-1185">Reference proteome</keyword>
<feature type="compositionally biased region" description="Basic and acidic residues" evidence="1">
    <location>
        <begin position="112"/>
        <end position="123"/>
    </location>
</feature>
<evidence type="ECO:0000313" key="3">
    <source>
        <dbReference type="Proteomes" id="UP000663505"/>
    </source>
</evidence>
<dbReference type="EMBL" id="CP071182">
    <property type="protein sequence ID" value="QSO49100.1"/>
    <property type="molecule type" value="Genomic_DNA"/>
</dbReference>
<sequence>MAKHKKRQVVVEDGRDKPDFAADWFGKTEQKAEGHAESQKHGAKKDADESQPTVAQFLGNDMASRLRQMKAALEEEASRQEKKSAQGEKSSSRSAAGKGAAGKGRAALQQDPDERDKDVREDASFAELFDPAPADDEPFEQMLDKSKLDWRSFKE</sequence>
<dbReference type="AlphaFoldDB" id="A0A9X7Z934"/>
<organism evidence="2 3">
    <name type="scientific">Alicyclobacillus mengziensis</name>
    <dbReference type="NCBI Taxonomy" id="2931921"/>
    <lineage>
        <taxon>Bacteria</taxon>
        <taxon>Bacillati</taxon>
        <taxon>Bacillota</taxon>
        <taxon>Bacilli</taxon>
        <taxon>Bacillales</taxon>
        <taxon>Alicyclobacillaceae</taxon>
        <taxon>Alicyclobacillus</taxon>
    </lineage>
</organism>